<accession>A0A383DR55</accession>
<organism evidence="1">
    <name type="scientific">marine metagenome</name>
    <dbReference type="NCBI Taxonomy" id="408172"/>
    <lineage>
        <taxon>unclassified sequences</taxon>
        <taxon>metagenomes</taxon>
        <taxon>ecological metagenomes</taxon>
    </lineage>
</organism>
<evidence type="ECO:0000313" key="1">
    <source>
        <dbReference type="EMBL" id="SVE46730.1"/>
    </source>
</evidence>
<sequence length="37" mass="4048">MLPVNALTVTKLCGHQVITVIIALKKLIGEKFPQMAQ</sequence>
<name>A0A383DR55_9ZZZZ</name>
<proteinExistence type="predicted"/>
<dbReference type="AlphaFoldDB" id="A0A383DR55"/>
<protein>
    <submittedName>
        <fullName evidence="1">Uncharacterized protein</fullName>
    </submittedName>
</protein>
<gene>
    <name evidence="1" type="ORF">METZ01_LOCUS499584</name>
</gene>
<dbReference type="EMBL" id="UINC01219311">
    <property type="protein sequence ID" value="SVE46730.1"/>
    <property type="molecule type" value="Genomic_DNA"/>
</dbReference>
<reference evidence="1" key="1">
    <citation type="submission" date="2018-05" db="EMBL/GenBank/DDBJ databases">
        <authorList>
            <person name="Lanie J.A."/>
            <person name="Ng W.-L."/>
            <person name="Kazmierczak K.M."/>
            <person name="Andrzejewski T.M."/>
            <person name="Davidsen T.M."/>
            <person name="Wayne K.J."/>
            <person name="Tettelin H."/>
            <person name="Glass J.I."/>
            <person name="Rusch D."/>
            <person name="Podicherti R."/>
            <person name="Tsui H.-C.T."/>
            <person name="Winkler M.E."/>
        </authorList>
    </citation>
    <scope>NUCLEOTIDE SEQUENCE</scope>
</reference>